<protein>
    <submittedName>
        <fullName evidence="9">Peptide ABC transporter permease</fullName>
    </submittedName>
</protein>
<evidence type="ECO:0000259" key="8">
    <source>
        <dbReference type="PROSITE" id="PS50928"/>
    </source>
</evidence>
<comment type="caution">
    <text evidence="9">The sequence shown here is derived from an EMBL/GenBank/DDBJ whole genome shotgun (WGS) entry which is preliminary data.</text>
</comment>
<proteinExistence type="inferred from homology"/>
<dbReference type="PANTHER" id="PTHR43386:SF1">
    <property type="entry name" value="D,D-DIPEPTIDE TRANSPORT SYSTEM PERMEASE PROTEIN DDPC-RELATED"/>
    <property type="match status" value="1"/>
</dbReference>
<keyword evidence="5 7" id="KW-1133">Transmembrane helix</keyword>
<evidence type="ECO:0000256" key="7">
    <source>
        <dbReference type="RuleBase" id="RU363032"/>
    </source>
</evidence>
<comment type="subcellular location">
    <subcellularLocation>
        <location evidence="1 7">Cell membrane</location>
        <topology evidence="1 7">Multi-pass membrane protein</topology>
    </subcellularLocation>
</comment>
<dbReference type="STRING" id="227598.APY94_07155"/>
<comment type="similarity">
    <text evidence="7">Belongs to the binding-protein-dependent transport system permease family.</text>
</comment>
<keyword evidence="2 7" id="KW-0813">Transport</keyword>
<evidence type="ECO:0000313" key="9">
    <source>
        <dbReference type="EMBL" id="KUH33040.1"/>
    </source>
</evidence>
<keyword evidence="4 7" id="KW-0812">Transmembrane</keyword>
<dbReference type="PANTHER" id="PTHR43386">
    <property type="entry name" value="OLIGOPEPTIDE TRANSPORT SYSTEM PERMEASE PROTEIN APPC"/>
    <property type="match status" value="1"/>
</dbReference>
<feature type="transmembrane region" description="Helical" evidence="7">
    <location>
        <begin position="205"/>
        <end position="228"/>
    </location>
</feature>
<sequence length="409" mass="44466">MRLDRKEKAGIALILLVMLLAVLPVGVIVPAEKAASWNYLPYWNDYPRNARPIWLSSGFRTLESAGTNFSMTFAVDGIVPGNVMIEGNSTVRLVIHRPDGLSVVLGPVKVDERTSINSNPTLATGAYDFAESLGYGPESRPLFTPTQLLFMGYGGEVLEGRYTLEVESSSPVAVTVFGDSYGLLGTDSYGRDLWVGFVLAGRSTLLVSLEVSLLVIIIGLLLGLFAGYYRSRLAILLESLLNSLGALPVLPLAMLMIFSFSTTGIAMTREIKTETLSLILALLLAGKFGSAVRGFVVQEKVKEHVAAARALGAGDLHILRRHILKPVIPYALSHFSLLFPKVVALVAILGFFNMIPSDNWGSFILEGLNQNALYAGRWWWFLAPVVTMVLLSVGFALLWEDETSEGVLA</sequence>
<dbReference type="SUPFAM" id="SSF161098">
    <property type="entry name" value="MetI-like"/>
    <property type="match status" value="1"/>
</dbReference>
<dbReference type="InterPro" id="IPR000515">
    <property type="entry name" value="MetI-like"/>
</dbReference>
<feature type="domain" description="ABC transmembrane type-1" evidence="8">
    <location>
        <begin position="205"/>
        <end position="399"/>
    </location>
</feature>
<dbReference type="RefSeq" id="WP_058938977.1">
    <property type="nucleotide sequence ID" value="NZ_LLYW01000025.1"/>
</dbReference>
<evidence type="ECO:0000256" key="6">
    <source>
        <dbReference type="ARBA" id="ARBA00023136"/>
    </source>
</evidence>
<dbReference type="Pfam" id="PF00528">
    <property type="entry name" value="BPD_transp_1"/>
    <property type="match status" value="1"/>
</dbReference>
<evidence type="ECO:0000313" key="10">
    <source>
        <dbReference type="Proteomes" id="UP000053462"/>
    </source>
</evidence>
<feature type="transmembrane region" description="Helical" evidence="7">
    <location>
        <begin position="12"/>
        <end position="31"/>
    </location>
</feature>
<dbReference type="EMBL" id="LLYW01000025">
    <property type="protein sequence ID" value="KUH33040.1"/>
    <property type="molecule type" value="Genomic_DNA"/>
</dbReference>
<feature type="transmembrane region" description="Helical" evidence="7">
    <location>
        <begin position="278"/>
        <end position="296"/>
    </location>
</feature>
<evidence type="ECO:0000256" key="4">
    <source>
        <dbReference type="ARBA" id="ARBA00022692"/>
    </source>
</evidence>
<name>A0A117IT55_9EURY</name>
<dbReference type="Proteomes" id="UP000053462">
    <property type="component" value="Unassembled WGS sequence"/>
</dbReference>
<feature type="transmembrane region" description="Helical" evidence="7">
    <location>
        <begin position="327"/>
        <end position="352"/>
    </location>
</feature>
<keyword evidence="3" id="KW-1003">Cell membrane</keyword>
<dbReference type="InterPro" id="IPR035906">
    <property type="entry name" value="MetI-like_sf"/>
</dbReference>
<evidence type="ECO:0000256" key="2">
    <source>
        <dbReference type="ARBA" id="ARBA00022448"/>
    </source>
</evidence>
<organism evidence="9 10">
    <name type="scientific">Thermococcus celericrescens</name>
    <dbReference type="NCBI Taxonomy" id="227598"/>
    <lineage>
        <taxon>Archaea</taxon>
        <taxon>Methanobacteriati</taxon>
        <taxon>Methanobacteriota</taxon>
        <taxon>Thermococci</taxon>
        <taxon>Thermococcales</taxon>
        <taxon>Thermococcaceae</taxon>
        <taxon>Thermococcus</taxon>
    </lineage>
</organism>
<dbReference type="InterPro" id="IPR050366">
    <property type="entry name" value="BP-dependent_transpt_permease"/>
</dbReference>
<gene>
    <name evidence="9" type="ORF">APY94_07155</name>
</gene>
<dbReference type="CDD" id="cd06261">
    <property type="entry name" value="TM_PBP2"/>
    <property type="match status" value="1"/>
</dbReference>
<feature type="transmembrane region" description="Helical" evidence="7">
    <location>
        <begin position="378"/>
        <end position="399"/>
    </location>
</feature>
<dbReference type="Gene3D" id="1.10.3720.10">
    <property type="entry name" value="MetI-like"/>
    <property type="match status" value="1"/>
</dbReference>
<evidence type="ECO:0000256" key="3">
    <source>
        <dbReference type="ARBA" id="ARBA00022475"/>
    </source>
</evidence>
<dbReference type="AlphaFoldDB" id="A0A117IT55"/>
<reference evidence="9 10" key="1">
    <citation type="submission" date="2015-10" db="EMBL/GenBank/DDBJ databases">
        <title>Draft genome sequence of Thermococcus celericrescens strain DSM 17994.</title>
        <authorList>
            <person name="Hong S.-J."/>
            <person name="Park C.-E."/>
            <person name="Shin J.-H."/>
        </authorList>
    </citation>
    <scope>NUCLEOTIDE SEQUENCE [LARGE SCALE GENOMIC DNA]</scope>
    <source>
        <strain evidence="9 10">DSM 17994</strain>
    </source>
</reference>
<keyword evidence="6 7" id="KW-0472">Membrane</keyword>
<keyword evidence="10" id="KW-1185">Reference proteome</keyword>
<feature type="transmembrane region" description="Helical" evidence="7">
    <location>
        <begin position="240"/>
        <end position="258"/>
    </location>
</feature>
<evidence type="ECO:0000256" key="5">
    <source>
        <dbReference type="ARBA" id="ARBA00022989"/>
    </source>
</evidence>
<accession>A0A117IT55</accession>
<evidence type="ECO:0000256" key="1">
    <source>
        <dbReference type="ARBA" id="ARBA00004651"/>
    </source>
</evidence>
<dbReference type="OrthoDB" id="312811at2157"/>
<dbReference type="PROSITE" id="PS50928">
    <property type="entry name" value="ABC_TM1"/>
    <property type="match status" value="1"/>
</dbReference>
<dbReference type="GO" id="GO:0055085">
    <property type="term" value="P:transmembrane transport"/>
    <property type="evidence" value="ECO:0007669"/>
    <property type="project" value="InterPro"/>
</dbReference>
<dbReference type="GO" id="GO:0005886">
    <property type="term" value="C:plasma membrane"/>
    <property type="evidence" value="ECO:0007669"/>
    <property type="project" value="UniProtKB-SubCell"/>
</dbReference>